<dbReference type="EMBL" id="LR828261">
    <property type="protein sequence ID" value="CAD0299412.1"/>
    <property type="molecule type" value="Genomic_DNA"/>
</dbReference>
<name>A0A6V7BEL9_9XANT</name>
<protein>
    <recommendedName>
        <fullName evidence="3">YEATS domain-containing protein</fullName>
    </recommendedName>
</protein>
<proteinExistence type="predicted"/>
<reference evidence="5" key="1">
    <citation type="submission" date="2019-03" db="EMBL/GenBank/DDBJ databases">
        <authorList>
            <person name="Moriniere L."/>
            <person name="Burlet A."/>
            <person name="Rosenthal E."/>
            <person name="Portier P."/>
            <person name="Lavire C."/>
            <person name="Nesme X."/>
            <person name="Bull C.T."/>
            <person name="Le Saux M."/>
            <person name="Bertolla F."/>
        </authorList>
    </citation>
    <scope>NUCLEOTIDE SEQUENCE</scope>
    <source>
        <strain evidence="5">CFBP2533</strain>
    </source>
</reference>
<dbReference type="EMBL" id="LR828261">
    <property type="protein sequence ID" value="CAD0299417.1"/>
    <property type="molecule type" value="Genomic_DNA"/>
</dbReference>
<evidence type="ECO:0000256" key="1">
    <source>
        <dbReference type="SAM" id="MobiDB-lite"/>
    </source>
</evidence>
<reference evidence="4" key="4">
    <citation type="submission" date="2020-07" db="EMBL/GenBank/DDBJ databases">
        <authorList>
            <person name="Pothier F. J."/>
        </authorList>
    </citation>
    <scope>NUCLEOTIDE SEQUENCE</scope>
    <source>
        <strain evidence="4">CFBP 2533</strain>
    </source>
</reference>
<keyword evidence="2" id="KW-0472">Membrane</keyword>
<dbReference type="InterPro" id="IPR055129">
    <property type="entry name" value="YEATS_dom"/>
</dbReference>
<feature type="domain" description="YEATS" evidence="3">
    <location>
        <begin position="47"/>
        <end position="174"/>
    </location>
</feature>
<dbReference type="Proteomes" id="UP000548771">
    <property type="component" value="Unassembled WGS sequence"/>
</dbReference>
<dbReference type="Pfam" id="PF20305">
    <property type="entry name" value="pYEATS"/>
    <property type="match status" value="1"/>
</dbReference>
<evidence type="ECO:0000259" key="3">
    <source>
        <dbReference type="PROSITE" id="PS51037"/>
    </source>
</evidence>
<dbReference type="EMBL" id="SMDX01000022">
    <property type="protein sequence ID" value="NMI23363.1"/>
    <property type="molecule type" value="Genomic_DNA"/>
</dbReference>
<sequence>MDLIAALIWPVFIGAVLWWLRKDIPRLFGALVDRVEKGDSAEAFGVKLGSSQPKLPPDTSAAALPASSPPAQADPGAPHEIYLLHRYTRAKSLDKNGRIYYRLNIWVESDGIDLGTVNSITYHLHETFENPVRVVSDHLTAFALDTGAWGSFLLFADVSFKDGTVWRIERYLNF</sequence>
<feature type="compositionally biased region" description="Low complexity" evidence="1">
    <location>
        <begin position="57"/>
        <end position="75"/>
    </location>
</feature>
<gene>
    <name evidence="4" type="ORF">CFBP2533_01660</name>
    <name evidence="5" type="ORF">E1J24_16335</name>
</gene>
<dbReference type="Gene3D" id="2.60.40.1970">
    <property type="entry name" value="YEATS domain"/>
    <property type="match status" value="1"/>
</dbReference>
<evidence type="ECO:0000313" key="4">
    <source>
        <dbReference type="EMBL" id="CAD0299417.1"/>
    </source>
</evidence>
<dbReference type="PROSITE" id="PS51037">
    <property type="entry name" value="YEATS"/>
    <property type="match status" value="1"/>
</dbReference>
<organism evidence="4">
    <name type="scientific">Xanthomonas hortorum pv. pelargonii</name>
    <dbReference type="NCBI Taxonomy" id="453602"/>
    <lineage>
        <taxon>Bacteria</taxon>
        <taxon>Pseudomonadati</taxon>
        <taxon>Pseudomonadota</taxon>
        <taxon>Gammaproteobacteria</taxon>
        <taxon>Lysobacterales</taxon>
        <taxon>Lysobacteraceae</taxon>
        <taxon>Xanthomonas</taxon>
    </lineage>
</organism>
<evidence type="ECO:0000256" key="2">
    <source>
        <dbReference type="SAM" id="Phobius"/>
    </source>
</evidence>
<feature type="region of interest" description="Disordered" evidence="1">
    <location>
        <begin position="48"/>
        <end position="75"/>
    </location>
</feature>
<dbReference type="InterPro" id="IPR046888">
    <property type="entry name" value="pYEATS"/>
</dbReference>
<dbReference type="AlphaFoldDB" id="A0A6V7BEL9"/>
<evidence type="ECO:0000313" key="6">
    <source>
        <dbReference type="Proteomes" id="UP000548771"/>
    </source>
</evidence>
<keyword evidence="2" id="KW-0812">Transmembrane</keyword>
<dbReference type="InterPro" id="IPR038704">
    <property type="entry name" value="YEAST_sf"/>
</dbReference>
<accession>A0A6V7BEL9</accession>
<keyword evidence="2" id="KW-1133">Transmembrane helix</keyword>
<reference evidence="5" key="3">
    <citation type="journal article" date="2020" name="Syst. Appl. Microbiol.">
        <title>Clarifying the taxonomy of the causal agent of bacterial leaf spot of lettuce through a polyphasic approach reveals that Xanthomonas cynarae Trebaol et al. 2000 emend. Timilsina et al. 2019 is a later heterotypic synonym of Xanthomonas hortorum Vauterin et al. 1995.</title>
        <authorList>
            <person name="Moriniere L."/>
            <person name="Burlet A."/>
            <person name="Rosenthal E.R."/>
            <person name="Nesme X."/>
            <person name="Portier P."/>
            <person name="Bull C.T."/>
            <person name="Lavire C."/>
            <person name="Fischer-Le Saux M."/>
            <person name="Bertolla F."/>
        </authorList>
    </citation>
    <scope>NUCLEOTIDE SEQUENCE</scope>
    <source>
        <strain evidence="5">CFBP2533</strain>
    </source>
</reference>
<dbReference type="RefSeq" id="WP_168959222.1">
    <property type="nucleotide sequence ID" value="NZ_CP098604.1"/>
</dbReference>
<evidence type="ECO:0000313" key="5">
    <source>
        <dbReference type="EMBL" id="NMI23363.1"/>
    </source>
</evidence>
<feature type="transmembrane region" description="Helical" evidence="2">
    <location>
        <begin position="6"/>
        <end position="21"/>
    </location>
</feature>
<reference evidence="6" key="2">
    <citation type="journal article" date="2020" name="Syst. Appl. Microbiol.">
        <title>Clarifying the taxonomy of the causal agent of bacterial leaf spot of lettuce through a polyphasic approach reveals that Xanthomonas cynarae Trebaol et al. 2000 emend. Timilsina et al. 2019 is a later heterotypic synonym of Xanthomonas hortorum Vauterin et al. 1995.</title>
        <authorList>
            <person name="Moriniere L."/>
            <person name="Burlet A."/>
            <person name="Rosenthal E.R."/>
            <person name="Nesme X."/>
            <person name="Portier P."/>
            <person name="Bull C.T."/>
            <person name="Lavire C."/>
            <person name="Fischer-Le Saux M."/>
            <person name="Bertolla F."/>
        </authorList>
    </citation>
    <scope>NUCLEOTIDE SEQUENCE [LARGE SCALE GENOMIC DNA]</scope>
    <source>
        <strain evidence="6">CFBP2533</strain>
    </source>
</reference>